<reference evidence="1" key="1">
    <citation type="submission" date="2009-12" db="EMBL/GenBank/DDBJ databases">
        <authorList>
            <person name="Tetu S.G."/>
            <person name="Matson E."/>
            <person name="Ren Q."/>
            <person name="Seshadri R."/>
            <person name="Elbourne L."/>
            <person name="Hassan K.A."/>
            <person name="Durkin A."/>
            <person name="Radune D."/>
            <person name="Mohamoud Y."/>
            <person name="Shay R."/>
            <person name="Jin S."/>
            <person name="Zhang X."/>
            <person name="Lucey K."/>
            <person name="Ballor N.R."/>
            <person name="Ottesen E."/>
            <person name="Rosenthal R."/>
            <person name="Allen A."/>
            <person name="Leadbetter J.R."/>
            <person name="Paulsen I.T."/>
        </authorList>
    </citation>
    <scope>NUCLEOTIDE SEQUENCE</scope>
    <source>
        <strain evidence="1">ZAS-9</strain>
    </source>
</reference>
<evidence type="ECO:0000313" key="2">
    <source>
        <dbReference type="Proteomes" id="UP000009222"/>
    </source>
</evidence>
<organism evidence="1 2">
    <name type="scientific">Leadbettera azotonutricia (strain ATCC BAA-888 / DSM 13862 / ZAS-9)</name>
    <name type="common">Treponema azotonutricium</name>
    <dbReference type="NCBI Taxonomy" id="545695"/>
    <lineage>
        <taxon>Bacteria</taxon>
        <taxon>Pseudomonadati</taxon>
        <taxon>Spirochaetota</taxon>
        <taxon>Spirochaetia</taxon>
        <taxon>Spirochaetales</taxon>
        <taxon>Breznakiellaceae</taxon>
        <taxon>Leadbettera</taxon>
    </lineage>
</organism>
<proteinExistence type="predicted"/>
<protein>
    <submittedName>
        <fullName evidence="1">Uncharacterized protein</fullName>
    </submittedName>
</protein>
<dbReference type="EMBL" id="CP001841">
    <property type="protein sequence ID" value="AEF81915.1"/>
    <property type="molecule type" value="Genomic_DNA"/>
</dbReference>
<reference evidence="1" key="2">
    <citation type="journal article" date="2011" name="ISME J.">
        <title>RNA-seq reveals cooperative metabolic interactions between two termite-gut spirochete species in co-culture.</title>
        <authorList>
            <person name="Rosenthal A.Z."/>
            <person name="Matson E.G."/>
            <person name="Eldar A."/>
            <person name="Leadbetter J.R."/>
        </authorList>
    </citation>
    <scope>NUCLEOTIDE SEQUENCE [LARGE SCALE GENOMIC DNA]</scope>
    <source>
        <strain evidence="1">ZAS-9</strain>
    </source>
</reference>
<dbReference type="STRING" id="545695.TREAZ_1138"/>
<accession>F5Y756</accession>
<gene>
    <name evidence="1" type="ordered locus">TREAZ_1138</name>
</gene>
<dbReference type="KEGG" id="taz:TREAZ_1138"/>
<sequence length="41" mass="4266">MFKPIISIKTGFWSVDLGVGDPVQAACKSSAGAKTNGKNKL</sequence>
<dbReference type="AlphaFoldDB" id="F5Y756"/>
<name>F5Y756_LEAAZ</name>
<keyword evidence="2" id="KW-1185">Reference proteome</keyword>
<evidence type="ECO:0000313" key="1">
    <source>
        <dbReference type="EMBL" id="AEF81915.1"/>
    </source>
</evidence>
<dbReference type="HOGENOM" id="CLU_3278159_0_0_12"/>
<dbReference type="Proteomes" id="UP000009222">
    <property type="component" value="Chromosome"/>
</dbReference>
<dbReference type="InParanoid" id="F5Y756"/>